<feature type="signal peptide" evidence="1">
    <location>
        <begin position="1"/>
        <end position="19"/>
    </location>
</feature>
<sequence length="75" mass="8810">MSPHPSTILLLLLLLPADRRRVLQVCRPSCLQRLHCPFLVHPRNRCVSLARYQHLQVRQQQQHHHQHGHSTCCPI</sequence>
<accession>A0A2M3ZTB6</accession>
<dbReference type="EMBL" id="GGFM01011063">
    <property type="protein sequence ID" value="MBW31814.1"/>
    <property type="molecule type" value="Transcribed_RNA"/>
</dbReference>
<name>A0A2M3ZTB6_9DIPT</name>
<organism evidence="2">
    <name type="scientific">Anopheles braziliensis</name>
    <dbReference type="NCBI Taxonomy" id="58242"/>
    <lineage>
        <taxon>Eukaryota</taxon>
        <taxon>Metazoa</taxon>
        <taxon>Ecdysozoa</taxon>
        <taxon>Arthropoda</taxon>
        <taxon>Hexapoda</taxon>
        <taxon>Insecta</taxon>
        <taxon>Pterygota</taxon>
        <taxon>Neoptera</taxon>
        <taxon>Endopterygota</taxon>
        <taxon>Diptera</taxon>
        <taxon>Nematocera</taxon>
        <taxon>Culicoidea</taxon>
        <taxon>Culicidae</taxon>
        <taxon>Anophelinae</taxon>
        <taxon>Anopheles</taxon>
    </lineage>
</organism>
<feature type="chain" id="PRO_5014604232" evidence="1">
    <location>
        <begin position="20"/>
        <end position="75"/>
    </location>
</feature>
<evidence type="ECO:0000256" key="1">
    <source>
        <dbReference type="SAM" id="SignalP"/>
    </source>
</evidence>
<protein>
    <submittedName>
        <fullName evidence="2">Putative secreted peptide</fullName>
    </submittedName>
</protein>
<evidence type="ECO:0000313" key="2">
    <source>
        <dbReference type="EMBL" id="MBW31814.1"/>
    </source>
</evidence>
<proteinExistence type="predicted"/>
<dbReference type="AlphaFoldDB" id="A0A2M3ZTB6"/>
<keyword evidence="1" id="KW-0732">Signal</keyword>
<reference evidence="2" key="1">
    <citation type="submission" date="2018-01" db="EMBL/GenBank/DDBJ databases">
        <title>An insight into the sialome of Amazonian anophelines.</title>
        <authorList>
            <person name="Ribeiro J.M."/>
            <person name="Scarpassa V."/>
            <person name="Calvo E."/>
        </authorList>
    </citation>
    <scope>NUCLEOTIDE SEQUENCE</scope>
    <source>
        <tissue evidence="2">Salivary glands</tissue>
    </source>
</reference>